<dbReference type="AlphaFoldDB" id="A0AAD8KZ87"/>
<evidence type="ECO:0000313" key="3">
    <source>
        <dbReference type="Proteomes" id="UP001229421"/>
    </source>
</evidence>
<gene>
    <name evidence="2" type="ORF">QVD17_08622</name>
</gene>
<protein>
    <recommendedName>
        <fullName evidence="1">Reverse transcriptase Ty1/copia-type domain-containing protein</fullName>
    </recommendedName>
</protein>
<evidence type="ECO:0000313" key="2">
    <source>
        <dbReference type="EMBL" id="KAK1431872.1"/>
    </source>
</evidence>
<name>A0AAD8KZ87_TARER</name>
<evidence type="ECO:0000259" key="1">
    <source>
        <dbReference type="Pfam" id="PF07727"/>
    </source>
</evidence>
<proteinExistence type="predicted"/>
<dbReference type="PANTHER" id="PTHR11439">
    <property type="entry name" value="GAG-POL-RELATED RETROTRANSPOSON"/>
    <property type="match status" value="1"/>
</dbReference>
<keyword evidence="3" id="KW-1185">Reference proteome</keyword>
<dbReference type="Pfam" id="PF07727">
    <property type="entry name" value="RVT_2"/>
    <property type="match status" value="1"/>
</dbReference>
<dbReference type="InterPro" id="IPR013103">
    <property type="entry name" value="RVT_2"/>
</dbReference>
<organism evidence="2 3">
    <name type="scientific">Tagetes erecta</name>
    <name type="common">African marigold</name>
    <dbReference type="NCBI Taxonomy" id="13708"/>
    <lineage>
        <taxon>Eukaryota</taxon>
        <taxon>Viridiplantae</taxon>
        <taxon>Streptophyta</taxon>
        <taxon>Embryophyta</taxon>
        <taxon>Tracheophyta</taxon>
        <taxon>Spermatophyta</taxon>
        <taxon>Magnoliopsida</taxon>
        <taxon>eudicotyledons</taxon>
        <taxon>Gunneridae</taxon>
        <taxon>Pentapetalae</taxon>
        <taxon>asterids</taxon>
        <taxon>campanulids</taxon>
        <taxon>Asterales</taxon>
        <taxon>Asteraceae</taxon>
        <taxon>Asteroideae</taxon>
        <taxon>Heliantheae alliance</taxon>
        <taxon>Tageteae</taxon>
        <taxon>Tagetes</taxon>
    </lineage>
</organism>
<accession>A0AAD8KZ87</accession>
<reference evidence="2" key="1">
    <citation type="journal article" date="2023" name="bioRxiv">
        <title>Improved chromosome-level genome assembly for marigold (Tagetes erecta).</title>
        <authorList>
            <person name="Jiang F."/>
            <person name="Yuan L."/>
            <person name="Wang S."/>
            <person name="Wang H."/>
            <person name="Xu D."/>
            <person name="Wang A."/>
            <person name="Fan W."/>
        </authorList>
    </citation>
    <scope>NUCLEOTIDE SEQUENCE</scope>
    <source>
        <strain evidence="2">WSJ</strain>
        <tissue evidence="2">Leaf</tissue>
    </source>
</reference>
<dbReference type="SUPFAM" id="SSF56672">
    <property type="entry name" value="DNA/RNA polymerases"/>
    <property type="match status" value="1"/>
</dbReference>
<dbReference type="EMBL" id="JAUHHV010000002">
    <property type="protein sequence ID" value="KAK1431872.1"/>
    <property type="molecule type" value="Genomic_DNA"/>
</dbReference>
<sequence length="223" mass="25490">MTLFKKTIGDNVLLVQVYVDDIIFGSSNESLCREFEEVMKERFEMSMMGEMCFFLGLQVVQKPDGILIHQEKYIQEILVKYKMDDSSSELSPLTAQTCLTPDESGKSIDAHHYRSMIGSLMYLTASRPDIAFAVGYCSRYQSNLKESHEKDVKRIFRYLKGTPCLGLWYPKGGALIFMHILKVTMAVANSIGNRFLVDVSIWGVFSLVAEQETDHRFFIYWGG</sequence>
<dbReference type="InterPro" id="IPR043502">
    <property type="entry name" value="DNA/RNA_pol_sf"/>
</dbReference>
<feature type="domain" description="Reverse transcriptase Ty1/copia-type" evidence="1">
    <location>
        <begin position="3"/>
        <end position="93"/>
    </location>
</feature>
<dbReference type="Proteomes" id="UP001229421">
    <property type="component" value="Unassembled WGS sequence"/>
</dbReference>
<comment type="caution">
    <text evidence="2">The sequence shown here is derived from an EMBL/GenBank/DDBJ whole genome shotgun (WGS) entry which is preliminary data.</text>
</comment>
<dbReference type="PANTHER" id="PTHR11439:SF495">
    <property type="entry name" value="REVERSE TRANSCRIPTASE, RNA-DEPENDENT DNA POLYMERASE-RELATED"/>
    <property type="match status" value="1"/>
</dbReference>